<proteinExistence type="predicted"/>
<dbReference type="AlphaFoldDB" id="A0AA40E347"/>
<name>A0AA40E347_9PEZI</name>
<comment type="caution">
    <text evidence="2">The sequence shown here is derived from an EMBL/GenBank/DDBJ whole genome shotgun (WGS) entry which is preliminary data.</text>
</comment>
<gene>
    <name evidence="2" type="ORF">B0H67DRAFT_641758</name>
</gene>
<evidence type="ECO:0000313" key="3">
    <source>
        <dbReference type="Proteomes" id="UP001172102"/>
    </source>
</evidence>
<accession>A0AA40E347</accession>
<keyword evidence="3" id="KW-1185">Reference proteome</keyword>
<sequence length="217" mass="24917">MSITNINQEQFERPMSQSNVNQNHASNPTHCPCGKNSIFGYPPSIPDLIRDFPDVVPDFSIRRDQPRCRSCDYRASMNRYQNWWSDVNKYMVSVSKALHKEYPGDTAMTLRQEGVPGAEDYNARFWLDYRKEVLKEQANRYTEAWKFIAWIPFWSIWGKPVGHKDIVWPEPPARQPLFGGELLFGGLPLDGQQLADDQLLFSADPGLFAAIVSIVFS</sequence>
<evidence type="ECO:0000256" key="1">
    <source>
        <dbReference type="SAM" id="MobiDB-lite"/>
    </source>
</evidence>
<dbReference type="Proteomes" id="UP001172102">
    <property type="component" value="Unassembled WGS sequence"/>
</dbReference>
<evidence type="ECO:0000313" key="2">
    <source>
        <dbReference type="EMBL" id="KAK0725315.1"/>
    </source>
</evidence>
<dbReference type="EMBL" id="JAUKUA010000002">
    <property type="protein sequence ID" value="KAK0725315.1"/>
    <property type="molecule type" value="Genomic_DNA"/>
</dbReference>
<organism evidence="2 3">
    <name type="scientific">Lasiosphaeris hirsuta</name>
    <dbReference type="NCBI Taxonomy" id="260670"/>
    <lineage>
        <taxon>Eukaryota</taxon>
        <taxon>Fungi</taxon>
        <taxon>Dikarya</taxon>
        <taxon>Ascomycota</taxon>
        <taxon>Pezizomycotina</taxon>
        <taxon>Sordariomycetes</taxon>
        <taxon>Sordariomycetidae</taxon>
        <taxon>Sordariales</taxon>
        <taxon>Lasiosphaeriaceae</taxon>
        <taxon>Lasiosphaeris</taxon>
    </lineage>
</organism>
<reference evidence="2" key="1">
    <citation type="submission" date="2023-06" db="EMBL/GenBank/DDBJ databases">
        <title>Genome-scale phylogeny and comparative genomics of the fungal order Sordariales.</title>
        <authorList>
            <consortium name="Lawrence Berkeley National Laboratory"/>
            <person name="Hensen N."/>
            <person name="Bonometti L."/>
            <person name="Westerberg I."/>
            <person name="Brannstrom I.O."/>
            <person name="Guillou S."/>
            <person name="Cros-Aarteil S."/>
            <person name="Calhoun S."/>
            <person name="Haridas S."/>
            <person name="Kuo A."/>
            <person name="Mondo S."/>
            <person name="Pangilinan J."/>
            <person name="Riley R."/>
            <person name="Labutti K."/>
            <person name="Andreopoulos B."/>
            <person name="Lipzen A."/>
            <person name="Chen C."/>
            <person name="Yanf M."/>
            <person name="Daum C."/>
            <person name="Ng V."/>
            <person name="Clum A."/>
            <person name="Steindorff A."/>
            <person name="Ohm R."/>
            <person name="Martin F."/>
            <person name="Silar P."/>
            <person name="Natvig D."/>
            <person name="Lalanne C."/>
            <person name="Gautier V."/>
            <person name="Ament-Velasquez S.L."/>
            <person name="Kruys A."/>
            <person name="Hutchinson M.I."/>
            <person name="Powell A.J."/>
            <person name="Barry K."/>
            <person name="Miller A.N."/>
            <person name="Grigoriev I.V."/>
            <person name="Debuchy R."/>
            <person name="Gladieux P."/>
            <person name="Thoren M.H."/>
            <person name="Johannesson H."/>
        </authorList>
    </citation>
    <scope>NUCLEOTIDE SEQUENCE</scope>
    <source>
        <strain evidence="2">SMH4607-1</strain>
    </source>
</reference>
<feature type="region of interest" description="Disordered" evidence="1">
    <location>
        <begin position="1"/>
        <end position="27"/>
    </location>
</feature>
<protein>
    <submittedName>
        <fullName evidence="2">Uncharacterized protein</fullName>
    </submittedName>
</protein>